<sequence length="117" mass="12549">MSAVSRRAAFDIGSGATKLMIADVVGSAIVKEHFAQEVPVAFAVDWKQSSDGNLSAGIQEKGLAVLRRLLEECARHEVPPGAKCAVATEVFRKANNGSAYLDLVLRELSLPVRAPRF</sequence>
<dbReference type="SUPFAM" id="SSF53067">
    <property type="entry name" value="Actin-like ATPase domain"/>
    <property type="match status" value="1"/>
</dbReference>
<dbReference type="EMBL" id="CAUJNA010003527">
    <property type="protein sequence ID" value="CAJ1404155.1"/>
    <property type="molecule type" value="Genomic_DNA"/>
</dbReference>
<organism evidence="1 2">
    <name type="scientific">Effrenium voratum</name>
    <dbReference type="NCBI Taxonomy" id="2562239"/>
    <lineage>
        <taxon>Eukaryota</taxon>
        <taxon>Sar</taxon>
        <taxon>Alveolata</taxon>
        <taxon>Dinophyceae</taxon>
        <taxon>Suessiales</taxon>
        <taxon>Symbiodiniaceae</taxon>
        <taxon>Effrenium</taxon>
    </lineage>
</organism>
<evidence type="ECO:0000313" key="2">
    <source>
        <dbReference type="Proteomes" id="UP001178507"/>
    </source>
</evidence>
<reference evidence="1" key="1">
    <citation type="submission" date="2023-08" db="EMBL/GenBank/DDBJ databases">
        <authorList>
            <person name="Chen Y."/>
            <person name="Shah S."/>
            <person name="Dougan E. K."/>
            <person name="Thang M."/>
            <person name="Chan C."/>
        </authorList>
    </citation>
    <scope>NUCLEOTIDE SEQUENCE</scope>
</reference>
<gene>
    <name evidence="1" type="ORF">EVOR1521_LOCUS26670</name>
</gene>
<keyword evidence="2" id="KW-1185">Reference proteome</keyword>
<evidence type="ECO:0000313" key="1">
    <source>
        <dbReference type="EMBL" id="CAJ1404155.1"/>
    </source>
</evidence>
<dbReference type="GO" id="GO:0006357">
    <property type="term" value="P:regulation of transcription by RNA polymerase II"/>
    <property type="evidence" value="ECO:0007669"/>
    <property type="project" value="TreeGrafter"/>
</dbReference>
<accession>A0AA36JDE1</accession>
<proteinExistence type="predicted"/>
<dbReference type="Gene3D" id="3.30.420.40">
    <property type="match status" value="1"/>
</dbReference>
<dbReference type="AlphaFoldDB" id="A0AA36JDE1"/>
<dbReference type="PANTHER" id="PTHR30005:SF0">
    <property type="entry name" value="RETROGRADE REGULATION PROTEIN 2"/>
    <property type="match status" value="1"/>
</dbReference>
<name>A0AA36JDE1_9DINO</name>
<dbReference type="InterPro" id="IPR050273">
    <property type="entry name" value="GppA/Ppx_hydrolase"/>
</dbReference>
<dbReference type="InterPro" id="IPR043129">
    <property type="entry name" value="ATPase_NBD"/>
</dbReference>
<protein>
    <submittedName>
        <fullName evidence="1">Uncharacterized protein</fullName>
    </submittedName>
</protein>
<dbReference type="Proteomes" id="UP001178507">
    <property type="component" value="Unassembled WGS sequence"/>
</dbReference>
<dbReference type="PANTHER" id="PTHR30005">
    <property type="entry name" value="EXOPOLYPHOSPHATASE"/>
    <property type="match status" value="1"/>
</dbReference>
<comment type="caution">
    <text evidence="1">The sequence shown here is derived from an EMBL/GenBank/DDBJ whole genome shotgun (WGS) entry which is preliminary data.</text>
</comment>